<gene>
    <name evidence="2" type="ORF">GCM10010227_01000</name>
    <name evidence="1" type="ORF">Sgou_43180</name>
</gene>
<protein>
    <submittedName>
        <fullName evidence="2">Uncharacterized protein</fullName>
    </submittedName>
</protein>
<dbReference type="EMBL" id="BLLO01000020">
    <property type="protein sequence ID" value="GFH79648.1"/>
    <property type="molecule type" value="Genomic_DNA"/>
</dbReference>
<name>A0A8H9LGT4_9ACTN</name>
<proteinExistence type="predicted"/>
<evidence type="ECO:0000313" key="2">
    <source>
        <dbReference type="EMBL" id="GGU52182.1"/>
    </source>
</evidence>
<keyword evidence="3" id="KW-1185">Reference proteome</keyword>
<comment type="caution">
    <text evidence="2">The sequence shown here is derived from an EMBL/GenBank/DDBJ whole genome shotgun (WGS) entry which is preliminary data.</text>
</comment>
<evidence type="ECO:0000313" key="4">
    <source>
        <dbReference type="Proteomes" id="UP000660975"/>
    </source>
</evidence>
<sequence>MDDLGRPADPDLFSPRSTLRAMRRLKPDPVPAGLLERLVQAAVRGRAAPTRRAAGTWWRPTGR</sequence>
<reference evidence="1 3" key="2">
    <citation type="submission" date="2020-02" db="EMBL/GenBank/DDBJ databases">
        <title>Whole genome shotgun sequence of Streptomyces gougerotii NBRC 13043.</title>
        <authorList>
            <person name="Ichikawa N."/>
            <person name="Komaki H."/>
            <person name="Tamura T."/>
        </authorList>
    </citation>
    <scope>NUCLEOTIDE SEQUENCE [LARGE SCALE GENOMIC DNA]</scope>
    <source>
        <strain evidence="1 3">NBRC 13043</strain>
    </source>
</reference>
<dbReference type="Proteomes" id="UP000480804">
    <property type="component" value="Unassembled WGS sequence"/>
</dbReference>
<reference evidence="2" key="1">
    <citation type="journal article" date="2014" name="Int. J. Syst. Evol. Microbiol.">
        <title>Complete genome sequence of Corynebacterium casei LMG S-19264T (=DSM 44701T), isolated from a smear-ripened cheese.</title>
        <authorList>
            <consortium name="US DOE Joint Genome Institute (JGI-PGF)"/>
            <person name="Walter F."/>
            <person name="Albersmeier A."/>
            <person name="Kalinowski J."/>
            <person name="Ruckert C."/>
        </authorList>
    </citation>
    <scope>NUCLEOTIDE SEQUENCE</scope>
    <source>
        <strain evidence="2">JCM 4136</strain>
    </source>
</reference>
<accession>A0A8H9LGT4</accession>
<dbReference type="Proteomes" id="UP000660975">
    <property type="component" value="Unassembled WGS sequence"/>
</dbReference>
<reference evidence="2" key="3">
    <citation type="submission" date="2020-09" db="EMBL/GenBank/DDBJ databases">
        <authorList>
            <person name="Sun Q."/>
            <person name="Ohkuma M."/>
        </authorList>
    </citation>
    <scope>NUCLEOTIDE SEQUENCE</scope>
    <source>
        <strain evidence="2">JCM 4136</strain>
    </source>
</reference>
<dbReference type="EMBL" id="BMSC01000001">
    <property type="protein sequence ID" value="GGU52182.1"/>
    <property type="molecule type" value="Genomic_DNA"/>
</dbReference>
<evidence type="ECO:0000313" key="3">
    <source>
        <dbReference type="Proteomes" id="UP000480804"/>
    </source>
</evidence>
<organism evidence="2 4">
    <name type="scientific">Streptomyces gougerotii</name>
    <dbReference type="NCBI Taxonomy" id="53448"/>
    <lineage>
        <taxon>Bacteria</taxon>
        <taxon>Bacillati</taxon>
        <taxon>Actinomycetota</taxon>
        <taxon>Actinomycetes</taxon>
        <taxon>Kitasatosporales</taxon>
        <taxon>Streptomycetaceae</taxon>
        <taxon>Streptomyces</taxon>
        <taxon>Streptomyces diastaticus group</taxon>
    </lineage>
</organism>
<evidence type="ECO:0000313" key="1">
    <source>
        <dbReference type="EMBL" id="GFH79648.1"/>
    </source>
</evidence>
<dbReference type="AlphaFoldDB" id="A0A8H9LGT4"/>